<dbReference type="EMBL" id="JADWDJ010000016">
    <property type="protein sequence ID" value="KAG5268613.1"/>
    <property type="molecule type" value="Genomic_DNA"/>
</dbReference>
<dbReference type="Gene3D" id="1.10.10.60">
    <property type="entry name" value="Homeodomain-like"/>
    <property type="match status" value="1"/>
</dbReference>
<dbReference type="GO" id="GO:0007004">
    <property type="term" value="P:telomere maintenance via telomerase"/>
    <property type="evidence" value="ECO:0007669"/>
    <property type="project" value="TreeGrafter"/>
</dbReference>
<dbReference type="PANTHER" id="PTHR46734:SF1">
    <property type="entry name" value="TELOMERIC REPEAT-BINDING FACTOR 1"/>
    <property type="match status" value="1"/>
</dbReference>
<dbReference type="GO" id="GO:0042803">
    <property type="term" value="F:protein homodimerization activity"/>
    <property type="evidence" value="ECO:0007669"/>
    <property type="project" value="UniProtKB-UniRule"/>
</dbReference>
<dbReference type="SUPFAM" id="SSF46689">
    <property type="entry name" value="Homeodomain-like"/>
    <property type="match status" value="1"/>
</dbReference>
<dbReference type="SMART" id="SM00717">
    <property type="entry name" value="SANT"/>
    <property type="match status" value="1"/>
</dbReference>
<dbReference type="GO" id="GO:1905839">
    <property type="term" value="P:negative regulation of telomeric D-loop disassembly"/>
    <property type="evidence" value="ECO:0007669"/>
    <property type="project" value="TreeGrafter"/>
</dbReference>
<protein>
    <recommendedName>
        <fullName evidence="2">Telomeric repeat-binding factor</fullName>
    </recommendedName>
</protein>
<dbReference type="FunFam" id="1.25.40.210:FF:000001">
    <property type="entry name" value="Telomeric repeat-binding factor"/>
    <property type="match status" value="1"/>
</dbReference>
<keyword evidence="6" id="KW-1185">Reference proteome</keyword>
<proteinExistence type="predicted"/>
<feature type="domain" description="HTH myb-type" evidence="4">
    <location>
        <begin position="331"/>
        <end position="380"/>
    </location>
</feature>
<keyword evidence="2" id="KW-0238">DNA-binding</keyword>
<dbReference type="InterPro" id="IPR009057">
    <property type="entry name" value="Homeodomain-like_sf"/>
</dbReference>
<reference evidence="5" key="1">
    <citation type="submission" date="2020-10" db="EMBL/GenBank/DDBJ databases">
        <title>Chromosome-scale genome assembly of the Allis shad, Alosa alosa.</title>
        <authorList>
            <person name="Margot Z."/>
            <person name="Christophe K."/>
            <person name="Cabau C."/>
            <person name="Louis A."/>
            <person name="Berthelot C."/>
            <person name="Parey E."/>
            <person name="Roest Crollius H."/>
            <person name="Montfort J."/>
            <person name="Robinson-Rechavi M."/>
            <person name="Bucao C."/>
            <person name="Bouchez O."/>
            <person name="Gislard M."/>
            <person name="Lluch J."/>
            <person name="Milhes M."/>
            <person name="Lampietro C."/>
            <person name="Lopez Roques C."/>
            <person name="Donnadieu C."/>
            <person name="Braasch I."/>
            <person name="Desvignes T."/>
            <person name="Postlethwait J."/>
            <person name="Bobe J."/>
            <person name="Guiguen Y."/>
        </authorList>
    </citation>
    <scope>NUCLEOTIDE SEQUENCE</scope>
    <source>
        <strain evidence="5">M-15738</strain>
        <tissue evidence="5">Blood</tissue>
    </source>
</reference>
<dbReference type="GO" id="GO:0098505">
    <property type="term" value="F:G-rich strand telomeric DNA binding"/>
    <property type="evidence" value="ECO:0007669"/>
    <property type="project" value="TreeGrafter"/>
</dbReference>
<feature type="domain" description="Myb-like" evidence="3">
    <location>
        <begin position="323"/>
        <end position="376"/>
    </location>
</feature>
<dbReference type="GO" id="GO:0000783">
    <property type="term" value="C:nuclear telomere cap complex"/>
    <property type="evidence" value="ECO:0007669"/>
    <property type="project" value="TreeGrafter"/>
</dbReference>
<dbReference type="PANTHER" id="PTHR46734">
    <property type="entry name" value="TELOMERIC REPEAT-BINDING FACTOR 1 TERF1"/>
    <property type="match status" value="1"/>
</dbReference>
<organism evidence="5 6">
    <name type="scientific">Alosa alosa</name>
    <name type="common">allis shad</name>
    <dbReference type="NCBI Taxonomy" id="278164"/>
    <lineage>
        <taxon>Eukaryota</taxon>
        <taxon>Metazoa</taxon>
        <taxon>Chordata</taxon>
        <taxon>Craniata</taxon>
        <taxon>Vertebrata</taxon>
        <taxon>Euteleostomi</taxon>
        <taxon>Actinopterygii</taxon>
        <taxon>Neopterygii</taxon>
        <taxon>Teleostei</taxon>
        <taxon>Clupei</taxon>
        <taxon>Clupeiformes</taxon>
        <taxon>Clupeoidei</taxon>
        <taxon>Clupeidae</taxon>
        <taxon>Alosa</taxon>
    </lineage>
</organism>
<dbReference type="PROSITE" id="PS50090">
    <property type="entry name" value="MYB_LIKE"/>
    <property type="match status" value="1"/>
</dbReference>
<dbReference type="SUPFAM" id="SSF63600">
    <property type="entry name" value="Telomeric repeat binding factor (TRF) dimerisation domain"/>
    <property type="match status" value="1"/>
</dbReference>
<dbReference type="InterPro" id="IPR017930">
    <property type="entry name" value="Myb_dom"/>
</dbReference>
<evidence type="ECO:0000256" key="2">
    <source>
        <dbReference type="PIRNR" id="PIRNR038016"/>
    </source>
</evidence>
<accession>A0AAV6G0J2</accession>
<evidence type="ECO:0000256" key="1">
    <source>
        <dbReference type="ARBA" id="ARBA00023242"/>
    </source>
</evidence>
<comment type="function">
    <text evidence="2">Binds the telomeric double-stranded 5'-TTAGGG-3' repeat.</text>
</comment>
<dbReference type="GO" id="GO:0008301">
    <property type="term" value="F:DNA binding, bending"/>
    <property type="evidence" value="ECO:0007669"/>
    <property type="project" value="TreeGrafter"/>
</dbReference>
<dbReference type="Gene3D" id="1.25.40.210">
    <property type="entry name" value="Telomere repeat-binding factor, dimerisation domain"/>
    <property type="match status" value="1"/>
</dbReference>
<dbReference type="CDD" id="cd11660">
    <property type="entry name" value="SANT_TRF"/>
    <property type="match status" value="1"/>
</dbReference>
<dbReference type="InterPro" id="IPR036507">
    <property type="entry name" value="Telomere_rpt-bd_fac_dimer_sf"/>
</dbReference>
<keyword evidence="1 2" id="KW-0539">Nucleus</keyword>
<dbReference type="Pfam" id="PF00249">
    <property type="entry name" value="Myb_DNA-binding"/>
    <property type="match status" value="1"/>
</dbReference>
<dbReference type="Proteomes" id="UP000823561">
    <property type="component" value="Chromosome 16"/>
</dbReference>
<sequence>MLYIMNGKEASPSIVTITSTTDENASFSDVDCTVKSWIIDYLFLSITHHFKEKNSAEFMRAVRSFEALIDGLQLEDHQMKKKLVCGFLARVMDAKNLDVQYTQEEEVKPLMSAVVVWNAMDKVVADSNLHQTVKRLLFIQSVSVCLEKGMPSMAKDALQWFERECDLPQKLQMKLASIVSAKNTYDAYLTSFSFTRLLDQIQAFLDSFLEENPSSFLLQAASKVVHARQEKDKSGAQFQKLLEENDGETIETLQENGGETIENDEELVLHSTLNRHKKRLLGKHTQPWNPESPKKPAKNFKESKLKVTRLSTRNRSPPSVENSMLRTRKMWTSGEDKFLKAGVRQYGEGKWSQILQEYDFGDRTSVNLKDRWRILKKRELV</sequence>
<evidence type="ECO:0000313" key="6">
    <source>
        <dbReference type="Proteomes" id="UP000823561"/>
    </source>
</evidence>
<dbReference type="PROSITE" id="PS51294">
    <property type="entry name" value="HTH_MYB"/>
    <property type="match status" value="1"/>
</dbReference>
<gene>
    <name evidence="5" type="ORF">AALO_G00214470</name>
</gene>
<dbReference type="InterPro" id="IPR017357">
    <property type="entry name" value="TERF1/2"/>
</dbReference>
<keyword evidence="2" id="KW-0779">Telomere</keyword>
<dbReference type="GO" id="GO:0008017">
    <property type="term" value="F:microtubule binding"/>
    <property type="evidence" value="ECO:0007669"/>
    <property type="project" value="TreeGrafter"/>
</dbReference>
<evidence type="ECO:0000259" key="3">
    <source>
        <dbReference type="PROSITE" id="PS50090"/>
    </source>
</evidence>
<dbReference type="AlphaFoldDB" id="A0AAV6G0J2"/>
<dbReference type="GO" id="GO:0071532">
    <property type="term" value="F:ankyrin repeat binding"/>
    <property type="evidence" value="ECO:0007669"/>
    <property type="project" value="TreeGrafter"/>
</dbReference>
<comment type="subcellular location">
    <subcellularLocation>
        <location evidence="2">Nucleus</location>
    </subcellularLocation>
</comment>
<dbReference type="InterPro" id="IPR001005">
    <property type="entry name" value="SANT/Myb"/>
</dbReference>
<keyword evidence="2" id="KW-0131">Cell cycle</keyword>
<comment type="subunit">
    <text evidence="2">Homodimer.</text>
</comment>
<dbReference type="InterPro" id="IPR052450">
    <property type="entry name" value="TRBD-Containing_Protein"/>
</dbReference>
<dbReference type="GO" id="GO:0003691">
    <property type="term" value="F:double-stranded telomeric DNA binding"/>
    <property type="evidence" value="ECO:0007669"/>
    <property type="project" value="UniProtKB-UniRule"/>
</dbReference>
<comment type="caution">
    <text evidence="5">The sequence shown here is derived from an EMBL/GenBank/DDBJ whole genome shotgun (WGS) entry which is preliminary data.</text>
</comment>
<evidence type="ECO:0000313" key="5">
    <source>
        <dbReference type="EMBL" id="KAG5268613.1"/>
    </source>
</evidence>
<name>A0AAV6G0J2_9TELE</name>
<keyword evidence="2" id="KW-0158">Chromosome</keyword>
<evidence type="ECO:0000259" key="4">
    <source>
        <dbReference type="PROSITE" id="PS51294"/>
    </source>
</evidence>
<dbReference type="PIRSF" id="PIRSF038016">
    <property type="entry name" value="Telomere_bd-1_Pin2"/>
    <property type="match status" value="1"/>
</dbReference>
<dbReference type="GO" id="GO:0008156">
    <property type="term" value="P:negative regulation of DNA replication"/>
    <property type="evidence" value="ECO:0007669"/>
    <property type="project" value="TreeGrafter"/>
</dbReference>
<dbReference type="GO" id="GO:0003720">
    <property type="term" value="F:telomerase activity"/>
    <property type="evidence" value="ECO:0007669"/>
    <property type="project" value="TreeGrafter"/>
</dbReference>